<dbReference type="Pfam" id="PF07687">
    <property type="entry name" value="M20_dimer"/>
    <property type="match status" value="1"/>
</dbReference>
<keyword evidence="4" id="KW-0479">Metal-binding</keyword>
<evidence type="ECO:0000256" key="5">
    <source>
        <dbReference type="ARBA" id="ARBA00022801"/>
    </source>
</evidence>
<evidence type="ECO:0000256" key="2">
    <source>
        <dbReference type="ARBA" id="ARBA00009692"/>
    </source>
</evidence>
<evidence type="ECO:0000313" key="10">
    <source>
        <dbReference type="EMBL" id="MCW1931063.1"/>
    </source>
</evidence>
<dbReference type="Proteomes" id="UP001208938">
    <property type="component" value="Unassembled WGS sequence"/>
</dbReference>
<protein>
    <recommendedName>
        <fullName evidence="8">Peptidase T</fullName>
        <ecNumber evidence="8">3.4.11.4</ecNumber>
    </recommendedName>
</protein>
<comment type="caution">
    <text evidence="10">The sequence shown here is derived from an EMBL/GenBank/DDBJ whole genome shotgun (WGS) entry which is preliminary data.</text>
</comment>
<evidence type="ECO:0000256" key="1">
    <source>
        <dbReference type="ARBA" id="ARBA00001947"/>
    </source>
</evidence>
<dbReference type="EMBL" id="JAPDFL010000001">
    <property type="protein sequence ID" value="MCW1931063.1"/>
    <property type="molecule type" value="Genomic_DNA"/>
</dbReference>
<dbReference type="PANTHER" id="PTHR42994">
    <property type="entry name" value="PEPTIDASE T"/>
    <property type="match status" value="1"/>
</dbReference>
<dbReference type="InterPro" id="IPR002933">
    <property type="entry name" value="Peptidase_M20"/>
</dbReference>
<evidence type="ECO:0000313" key="11">
    <source>
        <dbReference type="Proteomes" id="UP001208938"/>
    </source>
</evidence>
<dbReference type="Pfam" id="PF01546">
    <property type="entry name" value="Peptidase_M20"/>
    <property type="match status" value="1"/>
</dbReference>
<comment type="similarity">
    <text evidence="2">Belongs to the peptidase M20B family.</text>
</comment>
<dbReference type="NCBIfam" id="NF009920">
    <property type="entry name" value="PRK13381.1"/>
    <property type="match status" value="1"/>
</dbReference>
<dbReference type="SUPFAM" id="SSF55031">
    <property type="entry name" value="Bacterial exopeptidase dimerisation domain"/>
    <property type="match status" value="1"/>
</dbReference>
<keyword evidence="3" id="KW-0645">Protease</keyword>
<name>A0ABT3GU52_9RHOB</name>
<keyword evidence="7" id="KW-0482">Metalloprotease</keyword>
<evidence type="ECO:0000256" key="3">
    <source>
        <dbReference type="ARBA" id="ARBA00022670"/>
    </source>
</evidence>
<accession>A0ABT3GU52</accession>
<dbReference type="CDD" id="cd03892">
    <property type="entry name" value="M20_peptT"/>
    <property type="match status" value="1"/>
</dbReference>
<keyword evidence="6" id="KW-0862">Zinc</keyword>
<proteinExistence type="inferred from homology"/>
<evidence type="ECO:0000256" key="7">
    <source>
        <dbReference type="ARBA" id="ARBA00023049"/>
    </source>
</evidence>
<sequence length="450" mass="48215">MTDFTTELTDRLTRYCAIDSQSDADSPTSPSTAIQLDMQRLLVDELTALGAQDVQLTPYGAVLATIPGTAAGPTIGFLAHVDTAPQFNATNVKPRVIKGYNGGAITYPDDPTLTLTPEAFPYLAQKQGHDLITASGLTLLGADDKAGVAILMTAARHLLDNPDLPRPTLRLAFTPDEEIGRGVDAQLPKDLGVDFAYTFDGGKVGEIEDETFSADGATVVIKGVSIHPGYATGKLVSAIHLAGKLIQTLPQATMTPETTEGREGFIHATDMKGSAAEMKITFILRDFEREGLEAKGALLRQVCEAVAATEPRAEITCTITPQYRNMRYWLEADRTPVDLAYASARDLGLDPVSIPIRGGTDGSRLTEMGVPCPNLFTGMQNIHGPLEWISAQDMQVATRLCLAIAGRAAGGERSVCRHDPGRRQHVVADPAKTTNPGGRGRIWKVVQEIL</sequence>
<comment type="cofactor">
    <cofactor evidence="1">
        <name>Zn(2+)</name>
        <dbReference type="ChEBI" id="CHEBI:29105"/>
    </cofactor>
</comment>
<dbReference type="InterPro" id="IPR011650">
    <property type="entry name" value="Peptidase_M20_dimer"/>
</dbReference>
<dbReference type="InterPro" id="IPR010161">
    <property type="entry name" value="Peptidase_M20B"/>
</dbReference>
<keyword evidence="10" id="KW-0031">Aminopeptidase</keyword>
<dbReference type="EC" id="3.4.11.4" evidence="8"/>
<dbReference type="NCBIfam" id="NF003976">
    <property type="entry name" value="PRK05469.1"/>
    <property type="match status" value="1"/>
</dbReference>
<dbReference type="Gene3D" id="3.30.70.360">
    <property type="match status" value="1"/>
</dbReference>
<dbReference type="InterPro" id="IPR001261">
    <property type="entry name" value="ArgE/DapE_CS"/>
</dbReference>
<evidence type="ECO:0000256" key="8">
    <source>
        <dbReference type="NCBIfam" id="TIGR01882"/>
    </source>
</evidence>
<feature type="domain" description="Peptidase M20 dimerisation" evidence="9">
    <location>
        <begin position="211"/>
        <end position="306"/>
    </location>
</feature>
<dbReference type="GO" id="GO:0045148">
    <property type="term" value="F:tripeptide aminopeptidase activity"/>
    <property type="evidence" value="ECO:0007669"/>
    <property type="project" value="UniProtKB-EC"/>
</dbReference>
<evidence type="ECO:0000259" key="9">
    <source>
        <dbReference type="Pfam" id="PF07687"/>
    </source>
</evidence>
<dbReference type="PROSITE" id="PS00758">
    <property type="entry name" value="ARGE_DAPE_CPG2_1"/>
    <property type="match status" value="1"/>
</dbReference>
<dbReference type="PANTHER" id="PTHR42994:SF1">
    <property type="entry name" value="PEPTIDASE T"/>
    <property type="match status" value="1"/>
</dbReference>
<evidence type="ECO:0000256" key="4">
    <source>
        <dbReference type="ARBA" id="ARBA00022723"/>
    </source>
</evidence>
<reference evidence="10 11" key="1">
    <citation type="submission" date="2022-10" db="EMBL/GenBank/DDBJ databases">
        <title>Pararhodobacter sp. nov., isolated from marine algae.</title>
        <authorList>
            <person name="Choi B.J."/>
            <person name="Kim J.M."/>
            <person name="Lee J.K."/>
            <person name="Choi D.G."/>
            <person name="Jeon C.O."/>
        </authorList>
    </citation>
    <scope>NUCLEOTIDE SEQUENCE [LARGE SCALE GENOMIC DNA]</scope>
    <source>
        <strain evidence="10 11">ZQ420</strain>
    </source>
</reference>
<dbReference type="NCBIfam" id="TIGR01882">
    <property type="entry name" value="peptidase-T"/>
    <property type="match status" value="1"/>
</dbReference>
<dbReference type="InterPro" id="IPR036264">
    <property type="entry name" value="Bact_exopeptidase_dim_dom"/>
</dbReference>
<dbReference type="PROSITE" id="PS00759">
    <property type="entry name" value="ARGE_DAPE_CPG2_2"/>
    <property type="match status" value="1"/>
</dbReference>
<dbReference type="PIRSF" id="PIRSF037215">
    <property type="entry name" value="Peptidase_M20B"/>
    <property type="match status" value="1"/>
</dbReference>
<dbReference type="RefSeq" id="WP_264504216.1">
    <property type="nucleotide sequence ID" value="NZ_JAPDFL010000001.1"/>
</dbReference>
<dbReference type="Gene3D" id="3.40.630.10">
    <property type="entry name" value="Zn peptidases"/>
    <property type="match status" value="1"/>
</dbReference>
<keyword evidence="5 10" id="KW-0378">Hydrolase</keyword>
<organism evidence="10 11">
    <name type="scientific">Pararhodobacter zhoushanensis</name>
    <dbReference type="NCBI Taxonomy" id="2479545"/>
    <lineage>
        <taxon>Bacteria</taxon>
        <taxon>Pseudomonadati</taxon>
        <taxon>Pseudomonadota</taxon>
        <taxon>Alphaproteobacteria</taxon>
        <taxon>Rhodobacterales</taxon>
        <taxon>Paracoccaceae</taxon>
        <taxon>Pararhodobacter</taxon>
    </lineage>
</organism>
<gene>
    <name evidence="10" type="primary">pepT</name>
    <name evidence="10" type="ORF">OKW52_01965</name>
</gene>
<keyword evidence="11" id="KW-1185">Reference proteome</keyword>
<evidence type="ECO:0000256" key="6">
    <source>
        <dbReference type="ARBA" id="ARBA00022833"/>
    </source>
</evidence>
<dbReference type="SUPFAM" id="SSF53187">
    <property type="entry name" value="Zn-dependent exopeptidases"/>
    <property type="match status" value="1"/>
</dbReference>